<name>A0A4Q1BP95_TREME</name>
<keyword evidence="3" id="KW-1185">Reference proteome</keyword>
<dbReference type="EMBL" id="SDIL01000028">
    <property type="protein sequence ID" value="RXK39703.1"/>
    <property type="molecule type" value="Genomic_DNA"/>
</dbReference>
<evidence type="ECO:0000256" key="1">
    <source>
        <dbReference type="SAM" id="MobiDB-lite"/>
    </source>
</evidence>
<protein>
    <submittedName>
        <fullName evidence="2">Uncharacterized protein</fullName>
    </submittedName>
</protein>
<dbReference type="AlphaFoldDB" id="A0A4Q1BP95"/>
<accession>A0A4Q1BP95</accession>
<feature type="compositionally biased region" description="Basic and acidic residues" evidence="1">
    <location>
        <begin position="67"/>
        <end position="76"/>
    </location>
</feature>
<evidence type="ECO:0000313" key="2">
    <source>
        <dbReference type="EMBL" id="RXK39703.1"/>
    </source>
</evidence>
<proteinExistence type="predicted"/>
<feature type="region of interest" description="Disordered" evidence="1">
    <location>
        <begin position="55"/>
        <end position="104"/>
    </location>
</feature>
<dbReference type="Proteomes" id="UP000289152">
    <property type="component" value="Unassembled WGS sequence"/>
</dbReference>
<sequence>MSALSLAKLSPFSISLLTSSPINSVPIPTLSELQRQAKDFGGSFTSLGSLPAYSVQPKIEPSPPGYEPRDPADGKIRKSRKGWKRVEIQGGIPGERGVKDKSEGQKPTLWQWITCRAY</sequence>
<dbReference type="VEuPathDB" id="FungiDB:TREMEDRAFT_60349"/>
<gene>
    <name evidence="2" type="ORF">M231_03058</name>
</gene>
<dbReference type="InParanoid" id="A0A4Q1BP95"/>
<comment type="caution">
    <text evidence="2">The sequence shown here is derived from an EMBL/GenBank/DDBJ whole genome shotgun (WGS) entry which is preliminary data.</text>
</comment>
<evidence type="ECO:0000313" key="3">
    <source>
        <dbReference type="Proteomes" id="UP000289152"/>
    </source>
</evidence>
<reference evidence="2 3" key="1">
    <citation type="submission" date="2016-06" db="EMBL/GenBank/DDBJ databases">
        <title>Evolution of pathogenesis and genome organization in the Tremellales.</title>
        <authorList>
            <person name="Cuomo C."/>
            <person name="Litvintseva A."/>
            <person name="Heitman J."/>
            <person name="Chen Y."/>
            <person name="Sun S."/>
            <person name="Springer D."/>
            <person name="Dromer F."/>
            <person name="Young S."/>
            <person name="Zeng Q."/>
            <person name="Chapman S."/>
            <person name="Gujja S."/>
            <person name="Saif S."/>
            <person name="Birren B."/>
        </authorList>
    </citation>
    <scope>NUCLEOTIDE SEQUENCE [LARGE SCALE GENOMIC DNA]</scope>
    <source>
        <strain evidence="2 3">ATCC 28783</strain>
    </source>
</reference>
<organism evidence="2 3">
    <name type="scientific">Tremella mesenterica</name>
    <name type="common">Jelly fungus</name>
    <dbReference type="NCBI Taxonomy" id="5217"/>
    <lineage>
        <taxon>Eukaryota</taxon>
        <taxon>Fungi</taxon>
        <taxon>Dikarya</taxon>
        <taxon>Basidiomycota</taxon>
        <taxon>Agaricomycotina</taxon>
        <taxon>Tremellomycetes</taxon>
        <taxon>Tremellales</taxon>
        <taxon>Tremellaceae</taxon>
        <taxon>Tremella</taxon>
    </lineage>
</organism>